<dbReference type="Pfam" id="PF00732">
    <property type="entry name" value="GMC_oxred_N"/>
    <property type="match status" value="1"/>
</dbReference>
<dbReference type="OrthoDB" id="269227at2759"/>
<dbReference type="SUPFAM" id="SSF51905">
    <property type="entry name" value="FAD/NAD(P)-binding domain"/>
    <property type="match status" value="1"/>
</dbReference>
<dbReference type="Proteomes" id="UP001153712">
    <property type="component" value="Chromosome 7"/>
</dbReference>
<organism evidence="4 5">
    <name type="scientific">Phyllotreta striolata</name>
    <name type="common">Striped flea beetle</name>
    <name type="synonym">Crioceris striolata</name>
    <dbReference type="NCBI Taxonomy" id="444603"/>
    <lineage>
        <taxon>Eukaryota</taxon>
        <taxon>Metazoa</taxon>
        <taxon>Ecdysozoa</taxon>
        <taxon>Arthropoda</taxon>
        <taxon>Hexapoda</taxon>
        <taxon>Insecta</taxon>
        <taxon>Pterygota</taxon>
        <taxon>Neoptera</taxon>
        <taxon>Endopterygota</taxon>
        <taxon>Coleoptera</taxon>
        <taxon>Polyphaga</taxon>
        <taxon>Cucujiformia</taxon>
        <taxon>Chrysomeloidea</taxon>
        <taxon>Chrysomelidae</taxon>
        <taxon>Galerucinae</taxon>
        <taxon>Alticini</taxon>
        <taxon>Phyllotreta</taxon>
    </lineage>
</organism>
<reference evidence="4" key="1">
    <citation type="submission" date="2022-01" db="EMBL/GenBank/DDBJ databases">
        <authorList>
            <person name="King R."/>
        </authorList>
    </citation>
    <scope>NUCLEOTIDE SEQUENCE</scope>
</reference>
<dbReference type="EMBL" id="OU900100">
    <property type="protein sequence ID" value="CAG9863883.1"/>
    <property type="molecule type" value="Genomic_DNA"/>
</dbReference>
<dbReference type="AlphaFoldDB" id="A0A9N9U001"/>
<dbReference type="InterPro" id="IPR000172">
    <property type="entry name" value="GMC_OxRdtase_N"/>
</dbReference>
<accession>A0A9N9U001</accession>
<evidence type="ECO:0000313" key="4">
    <source>
        <dbReference type="EMBL" id="CAG9863883.1"/>
    </source>
</evidence>
<dbReference type="SUPFAM" id="SSF54373">
    <property type="entry name" value="FAD-linked reductases, C-terminal domain"/>
    <property type="match status" value="1"/>
</dbReference>
<name>A0A9N9U001_PHYSR</name>
<dbReference type="PANTHER" id="PTHR11552">
    <property type="entry name" value="GLUCOSE-METHANOL-CHOLINE GMC OXIDOREDUCTASE"/>
    <property type="match status" value="1"/>
</dbReference>
<dbReference type="InterPro" id="IPR007867">
    <property type="entry name" value="GMC_OxRtase_C"/>
</dbReference>
<dbReference type="InterPro" id="IPR012132">
    <property type="entry name" value="GMC_OxRdtase"/>
</dbReference>
<evidence type="ECO:0000259" key="3">
    <source>
        <dbReference type="PROSITE" id="PS00624"/>
    </source>
</evidence>
<evidence type="ECO:0000313" key="5">
    <source>
        <dbReference type="Proteomes" id="UP001153712"/>
    </source>
</evidence>
<dbReference type="PROSITE" id="PS00624">
    <property type="entry name" value="GMC_OXRED_2"/>
    <property type="match status" value="1"/>
</dbReference>
<dbReference type="PANTHER" id="PTHR11552:SF217">
    <property type="entry name" value="GLUCOSE DEHYDROGENASE [FAD, QUINONE]"/>
    <property type="match status" value="1"/>
</dbReference>
<feature type="domain" description="Glucose-methanol-choline oxidoreductase N-terminal" evidence="3">
    <location>
        <begin position="332"/>
        <end position="346"/>
    </location>
</feature>
<feature type="compositionally biased region" description="Polar residues" evidence="2">
    <location>
        <begin position="692"/>
        <end position="709"/>
    </location>
</feature>
<dbReference type="InterPro" id="IPR036188">
    <property type="entry name" value="FAD/NAD-bd_sf"/>
</dbReference>
<dbReference type="Gene3D" id="3.30.560.10">
    <property type="entry name" value="Glucose Oxidase, domain 3"/>
    <property type="match status" value="1"/>
</dbReference>
<gene>
    <name evidence="4" type="ORF">PHYEVI_LOCUS10160</name>
</gene>
<proteinExistence type="inferred from homology"/>
<feature type="region of interest" description="Disordered" evidence="2">
    <location>
        <begin position="692"/>
        <end position="716"/>
    </location>
</feature>
<dbReference type="Gene3D" id="3.50.50.60">
    <property type="entry name" value="FAD/NAD(P)-binding domain"/>
    <property type="match status" value="1"/>
</dbReference>
<keyword evidence="5" id="KW-1185">Reference proteome</keyword>
<evidence type="ECO:0000256" key="2">
    <source>
        <dbReference type="SAM" id="MobiDB-lite"/>
    </source>
</evidence>
<dbReference type="GO" id="GO:0050660">
    <property type="term" value="F:flavin adenine dinucleotide binding"/>
    <property type="evidence" value="ECO:0007669"/>
    <property type="project" value="InterPro"/>
</dbReference>
<comment type="similarity">
    <text evidence="1">Belongs to the GMC oxidoreductase family.</text>
</comment>
<dbReference type="GO" id="GO:0016614">
    <property type="term" value="F:oxidoreductase activity, acting on CH-OH group of donors"/>
    <property type="evidence" value="ECO:0007669"/>
    <property type="project" value="InterPro"/>
</dbReference>
<dbReference type="Pfam" id="PF05199">
    <property type="entry name" value="GMC_oxred_C"/>
    <property type="match status" value="1"/>
</dbReference>
<protein>
    <recommendedName>
        <fullName evidence="3">Glucose-methanol-choline oxidoreductase N-terminal domain-containing protein</fullName>
    </recommendedName>
</protein>
<sequence>MVEELIFSPGTRRKMECGGCAANFLGPSLDQTCGYGSVYLFMTLLDTFIRKTCDISEVCERVIPRRTPDPEYDFVVIGGGSGGATAAGKLAQVPGWKVLLIEAGNDEPPGSQVPSMVVNYHGNKYVDWDYKTEPEPVACQGFPEKRCSWPRGKVLGGCSVINGMMYTRGTPRDYDNWEAAGNPGWSYKDVLPVFKSFEDNKEIGTLVEEEYHGRGGPVTTMRFIDQPPLAYDVLNASLEIGYRPSKDLNGRQYTGFAIAQSNTRNGVRLSSARAYLRPQRFNRNLHVMLNSTATKIKLRTEGNKKIIDSIEFVYRGRNYSVKVKKEAVLAAGAVNSPQILLLSGIGPKEDLDKVGINQVHDLPGVGKNLKNHVSFYITYLLKKEKNYNDLDWATALNYIVNRKGPMTSTGMSQVTARINSKYADPSGTHPDLQIFFAGYLAKCAKTGEAKSLEEPEKPDFPKTLTLSPVTLHPKSKGYITLRSKDPMEPPIMVANYLTEPEDLAVLIDGVRVIQKLMNTTIMKQKYGAELLKEEPGDCAKKHIFDSDDFWGCAIRYYTGPENHQACSLKMGPSTDRLAVVDSKLMVHGIDGIRVMDASAMPELVSGNTHASIVMMAERGVQFIKDRWLTVTANTIGNRFGESQPNPPMNKPFPSIPNYPVPTNHQNHPYHDHMNSHHFQYYRPKQLPIPQYNFNNGVHHQSTQTNSQARYNGVKSR</sequence>
<evidence type="ECO:0000256" key="1">
    <source>
        <dbReference type="ARBA" id="ARBA00010790"/>
    </source>
</evidence>